<feature type="domain" description="Phosphate acetyl/butaryl transferase" evidence="4">
    <location>
        <begin position="82"/>
        <end position="296"/>
    </location>
</feature>
<dbReference type="InterPro" id="IPR002505">
    <property type="entry name" value="PTA_PTB"/>
</dbReference>
<dbReference type="KEGG" id="emt:CPZ25_010200"/>
<dbReference type="Pfam" id="PF01515">
    <property type="entry name" value="PTA_PTB"/>
    <property type="match status" value="2"/>
</dbReference>
<evidence type="ECO:0000256" key="2">
    <source>
        <dbReference type="ARBA" id="ARBA00022679"/>
    </source>
</evidence>
<comment type="similarity">
    <text evidence="1">Belongs to the phosphate acetyltransferase and butyryltransferase family.</text>
</comment>
<keyword evidence="3" id="KW-0012">Acyltransferase</keyword>
<dbReference type="EMBL" id="CP029487">
    <property type="protein sequence ID" value="QCT71682.1"/>
    <property type="molecule type" value="Genomic_DNA"/>
</dbReference>
<dbReference type="NCBIfam" id="NF006045">
    <property type="entry name" value="PRK08190.1"/>
    <property type="match status" value="1"/>
</dbReference>
<dbReference type="Gene3D" id="3.40.718.10">
    <property type="entry name" value="Isopropylmalate Dehydrogenase"/>
    <property type="match status" value="1"/>
</dbReference>
<feature type="domain" description="Phosphate acetyl/butaryl transferase" evidence="4">
    <location>
        <begin position="8"/>
        <end position="81"/>
    </location>
</feature>
<dbReference type="SUPFAM" id="SSF53659">
    <property type="entry name" value="Isocitrate/Isopropylmalate dehydrogenase-like"/>
    <property type="match status" value="1"/>
</dbReference>
<evidence type="ECO:0000313" key="5">
    <source>
        <dbReference type="EMBL" id="QCT71682.1"/>
    </source>
</evidence>
<evidence type="ECO:0000313" key="6">
    <source>
        <dbReference type="Proteomes" id="UP000218387"/>
    </source>
</evidence>
<dbReference type="AlphaFoldDB" id="A0A4P9CAF0"/>
<dbReference type="InterPro" id="IPR012147">
    <property type="entry name" value="P_Ac_Bu_trans"/>
</dbReference>
<sequence>MYHFKEMRDQLIKQAQTKKAVVAVAAAGDLPVLQTVKMMNDYGFGTAILVGDAAKIEYFAKETGCNLEENTVVDIKDDGQAANVAVGLARNDAADIVMKGLLQTKTYLKAILNKEHGLRTGKLLNAVTAFESAALGRVFLATDCGMIVSPTLEDKVEMIGNATTLANALGCEMPKISCLSAVETVNANMPDGYDAAVLSKMNERGQIKGCIIDGPLSMDLSISEMSVEHKGIVSPVAGKADVLLMPNLQAGNIFWKTMTYLAGAKSGAVVMGTAKPAVLTSRADTAEAKLNSVAMALLLAAHQKR</sequence>
<dbReference type="Proteomes" id="UP000218387">
    <property type="component" value="Chromosome"/>
</dbReference>
<name>A0A4P9CAF0_EUBML</name>
<dbReference type="InterPro" id="IPR050500">
    <property type="entry name" value="Phos_Acetyltrans/Butyryltrans"/>
</dbReference>
<accession>A0A4P9CAF0</accession>
<proteinExistence type="inferred from homology"/>
<evidence type="ECO:0000259" key="4">
    <source>
        <dbReference type="Pfam" id="PF01515"/>
    </source>
</evidence>
<protein>
    <submittedName>
        <fullName evidence="5">Phosphate butyryltransferase</fullName>
    </submittedName>
</protein>
<evidence type="ECO:0000256" key="1">
    <source>
        <dbReference type="ARBA" id="ARBA00005656"/>
    </source>
</evidence>
<gene>
    <name evidence="5" type="ORF">CPZ25_010200</name>
</gene>
<dbReference type="RefSeq" id="WP_096918674.1">
    <property type="nucleotide sequence ID" value="NZ_CP029487.1"/>
</dbReference>
<evidence type="ECO:0000256" key="3">
    <source>
        <dbReference type="ARBA" id="ARBA00023315"/>
    </source>
</evidence>
<dbReference type="PANTHER" id="PTHR43356:SF2">
    <property type="entry name" value="PHOSPHATE ACETYLTRANSFERASE"/>
    <property type="match status" value="1"/>
</dbReference>
<keyword evidence="2 5" id="KW-0808">Transferase</keyword>
<keyword evidence="6" id="KW-1185">Reference proteome</keyword>
<organism evidence="5 6">
    <name type="scientific">Eubacterium maltosivorans</name>
    <dbReference type="NCBI Taxonomy" id="2041044"/>
    <lineage>
        <taxon>Bacteria</taxon>
        <taxon>Bacillati</taxon>
        <taxon>Bacillota</taxon>
        <taxon>Clostridia</taxon>
        <taxon>Eubacteriales</taxon>
        <taxon>Eubacteriaceae</taxon>
        <taxon>Eubacterium</taxon>
    </lineage>
</organism>
<dbReference type="GO" id="GO:0016746">
    <property type="term" value="F:acyltransferase activity"/>
    <property type="evidence" value="ECO:0007669"/>
    <property type="project" value="UniProtKB-KW"/>
</dbReference>
<reference evidence="5 6" key="1">
    <citation type="submission" date="2018-05" db="EMBL/GenBank/DDBJ databases">
        <title>Genome comparison of Eubacterium sp.</title>
        <authorList>
            <person name="Feng Y."/>
            <person name="Sanchez-Andrea I."/>
            <person name="Stams A.J.M."/>
            <person name="De Vos W.M."/>
        </authorList>
    </citation>
    <scope>NUCLEOTIDE SEQUENCE [LARGE SCALE GENOMIC DNA]</scope>
    <source>
        <strain evidence="5 6">YI</strain>
    </source>
</reference>
<dbReference type="PIRSF" id="PIRSF000428">
    <property type="entry name" value="P_Ac_trans"/>
    <property type="match status" value="1"/>
</dbReference>
<dbReference type="PANTHER" id="PTHR43356">
    <property type="entry name" value="PHOSPHATE ACETYLTRANSFERASE"/>
    <property type="match status" value="1"/>
</dbReference>